<accession>A0A679LW80</accession>
<dbReference type="KEGG" id="cdip:ERS451417_00232"/>
<dbReference type="AlphaFoldDB" id="A0A679LW80"/>
<evidence type="ECO:0000313" key="2">
    <source>
        <dbReference type="Proteomes" id="UP000480222"/>
    </source>
</evidence>
<reference evidence="1 2" key="1">
    <citation type="submission" date="2020-02" db="EMBL/GenBank/DDBJ databases">
        <authorList>
            <person name="Brisse S."/>
        </authorList>
    </citation>
    <scope>NUCLEOTIDE SEQUENCE [LARGE SCALE GENOMIC DNA]</scope>
    <source>
        <strain evidence="1">CIP107547</strain>
    </source>
</reference>
<comment type="caution">
    <text evidence="1">The sequence shown here is derived from an EMBL/GenBank/DDBJ whole genome shotgun (WGS) entry which is preliminary data.</text>
</comment>
<dbReference type="EMBL" id="CADDAV010000005">
    <property type="protein sequence ID" value="CAB0584326.1"/>
    <property type="molecule type" value="Genomic_DNA"/>
</dbReference>
<organism evidence="1 2">
    <name type="scientific">Corynebacterium diphtheriae</name>
    <dbReference type="NCBI Taxonomy" id="1717"/>
    <lineage>
        <taxon>Bacteria</taxon>
        <taxon>Bacillati</taxon>
        <taxon>Actinomycetota</taxon>
        <taxon>Actinomycetes</taxon>
        <taxon>Mycobacteriales</taxon>
        <taxon>Corynebacteriaceae</taxon>
        <taxon>Corynebacterium</taxon>
    </lineage>
</organism>
<name>A0A679LW80_CORDP</name>
<gene>
    <name evidence="1" type="ORF">CIP107547_00417</name>
</gene>
<dbReference type="Proteomes" id="UP000480222">
    <property type="component" value="Unassembled WGS sequence"/>
</dbReference>
<proteinExistence type="predicted"/>
<evidence type="ECO:0000313" key="1">
    <source>
        <dbReference type="EMBL" id="CAB0584326.1"/>
    </source>
</evidence>
<protein>
    <submittedName>
        <fullName evidence="1">Uncharacterized protein</fullName>
    </submittedName>
</protein>
<sequence>MILALVIVAPLALGAFLLWMDRLEKAIMSPQEPTPQK</sequence>